<dbReference type="AlphaFoldDB" id="A0A0W8CL70"/>
<name>A0A0W8CL70_PHYNI</name>
<dbReference type="Proteomes" id="UP000052943">
    <property type="component" value="Unassembled WGS sequence"/>
</dbReference>
<proteinExistence type="predicted"/>
<evidence type="ECO:0000313" key="1">
    <source>
        <dbReference type="EMBL" id="KUF84772.1"/>
    </source>
</evidence>
<protein>
    <submittedName>
        <fullName evidence="1">Uncharacterized protein</fullName>
    </submittedName>
</protein>
<comment type="caution">
    <text evidence="1">The sequence shown here is derived from an EMBL/GenBank/DDBJ whole genome shotgun (WGS) entry which is preliminary data.</text>
</comment>
<dbReference type="EMBL" id="LNFO01002754">
    <property type="protein sequence ID" value="KUF84772.1"/>
    <property type="molecule type" value="Genomic_DNA"/>
</dbReference>
<gene>
    <name evidence="1" type="ORF">AM587_10001088</name>
</gene>
<organism evidence="1 2">
    <name type="scientific">Phytophthora nicotianae</name>
    <name type="common">Potato buckeye rot agent</name>
    <name type="synonym">Phytophthora parasitica</name>
    <dbReference type="NCBI Taxonomy" id="4792"/>
    <lineage>
        <taxon>Eukaryota</taxon>
        <taxon>Sar</taxon>
        <taxon>Stramenopiles</taxon>
        <taxon>Oomycota</taxon>
        <taxon>Peronosporomycetes</taxon>
        <taxon>Peronosporales</taxon>
        <taxon>Peronosporaceae</taxon>
        <taxon>Phytophthora</taxon>
    </lineage>
</organism>
<reference evidence="1 2" key="1">
    <citation type="submission" date="2015-11" db="EMBL/GenBank/DDBJ databases">
        <title>Genomes and virulence difference between two physiological races of Phytophthora nicotianae.</title>
        <authorList>
            <person name="Liu H."/>
            <person name="Ma X."/>
            <person name="Yu H."/>
            <person name="Fang D."/>
            <person name="Li Y."/>
            <person name="Wang X."/>
            <person name="Wang W."/>
            <person name="Dong Y."/>
            <person name="Xiao B."/>
        </authorList>
    </citation>
    <scope>NUCLEOTIDE SEQUENCE [LARGE SCALE GENOMIC DNA]</scope>
    <source>
        <strain evidence="2">race 0</strain>
    </source>
</reference>
<evidence type="ECO:0000313" key="2">
    <source>
        <dbReference type="Proteomes" id="UP000052943"/>
    </source>
</evidence>
<sequence length="101" mass="12002">MQSMLVSHKFVDLLLMIRDDRTFDKALFDALTESERDFMAFILKKNHLVDRLNILHNASKIGDDNPSIKKEMKEILDSLYAKGVFSYQYYMQFNRRMMSEV</sequence>
<accession>A0A0W8CL70</accession>